<dbReference type="GO" id="GO:0006520">
    <property type="term" value="P:amino acid metabolic process"/>
    <property type="evidence" value="ECO:0007669"/>
    <property type="project" value="UniProtKB-ARBA"/>
</dbReference>
<reference evidence="3 4" key="1">
    <citation type="journal article" date="2011" name="Proc. Natl. Acad. Sci. U.S.A.">
        <title>Genome and transcriptome analyses of the mountain pine beetle-fungal symbiont Grosmannia clavigera, a lodgepole pine pathogen.</title>
        <authorList>
            <person name="DiGuistini S."/>
            <person name="Wang Y."/>
            <person name="Liao N.Y."/>
            <person name="Taylor G."/>
            <person name="Tanguay P."/>
            <person name="Feau N."/>
            <person name="Henrissat B."/>
            <person name="Chan S.K."/>
            <person name="Hesse-Orce U."/>
            <person name="Alamouti S.M."/>
            <person name="Tsui C.K.M."/>
            <person name="Docking R.T."/>
            <person name="Levasseur A."/>
            <person name="Haridas S."/>
            <person name="Robertson G."/>
            <person name="Birol I."/>
            <person name="Holt R.A."/>
            <person name="Marra M.A."/>
            <person name="Hamelin R.C."/>
            <person name="Hirst M."/>
            <person name="Jones S.J.M."/>
            <person name="Bohlmann J."/>
            <person name="Breuil C."/>
        </authorList>
    </citation>
    <scope>NUCLEOTIDE SEQUENCE [LARGE SCALE GENOMIC DNA]</scope>
    <source>
        <strain evidence="4">kw1407 / UAMH 11150</strain>
    </source>
</reference>
<dbReference type="HOGENOM" id="CLU_036623_1_0_1"/>
<sequence length="426" mass="45045">MNAQVSFLEGELSLIHIPLELYATFVQPILHVLLPQAHSLSLDAEDDSAPDQGLTADNKHSFLNISITPVECSIVCRTYWAEKVFKPLVCDKLPKDAGKAVSISKNSYIALCVMSGGMDAGSRVVDLSSPLALAGIPIFFVTTYYSDFILVPTKDRHSVVQALLSREFVFSEMESSFVSHGTLSHQGGGGGGNSNRRGSSVGSSISSSISRLGSSILSTVPTTPPPSNAAELQDRTFIQLRNQNVVPYIVPDLHVAHCSGHSTLDTGRGGGYYSSSQRPSASSGSGSGSGGGGNPRSWADTIDARLYTCLVSAMVLPPKFLSVTLTELDPPSMLLDKTLLPIFGSSVVGDVGGDLVPIFLDLVNLPFEATGIVSGVAGKLVSELRMAEVPELSYLSTSKAGAVILESEHAQKALQILQPLLDPQET</sequence>
<dbReference type="InterPro" id="IPR045865">
    <property type="entry name" value="ACT-like_dom_sf"/>
</dbReference>
<dbReference type="STRING" id="655863.F0XEP1"/>
<accession>F0XEP1</accession>
<dbReference type="InterPro" id="IPR027795">
    <property type="entry name" value="CASTOR_ACT_dom"/>
</dbReference>
<name>F0XEP1_GROCL</name>
<dbReference type="OrthoDB" id="58529at2759"/>
<gene>
    <name evidence="3" type="ORF">CMQ_1479</name>
</gene>
<protein>
    <recommendedName>
        <fullName evidence="2">CASTOR ACT domain-containing protein</fullName>
    </recommendedName>
</protein>
<dbReference type="PANTHER" id="PTHR31131">
    <property type="entry name" value="CHROMOSOME 1, WHOLE GENOME SHOTGUN SEQUENCE"/>
    <property type="match status" value="1"/>
</dbReference>
<organism evidence="4">
    <name type="scientific">Grosmannia clavigera (strain kw1407 / UAMH 11150)</name>
    <name type="common">Blue stain fungus</name>
    <name type="synonym">Graphiocladiella clavigera</name>
    <dbReference type="NCBI Taxonomy" id="655863"/>
    <lineage>
        <taxon>Eukaryota</taxon>
        <taxon>Fungi</taxon>
        <taxon>Dikarya</taxon>
        <taxon>Ascomycota</taxon>
        <taxon>Pezizomycotina</taxon>
        <taxon>Sordariomycetes</taxon>
        <taxon>Sordariomycetidae</taxon>
        <taxon>Ophiostomatales</taxon>
        <taxon>Ophiostomataceae</taxon>
        <taxon>Leptographium</taxon>
    </lineage>
</organism>
<evidence type="ECO:0000313" key="4">
    <source>
        <dbReference type="Proteomes" id="UP000007796"/>
    </source>
</evidence>
<feature type="compositionally biased region" description="Low complexity" evidence="1">
    <location>
        <begin position="194"/>
        <end position="207"/>
    </location>
</feature>
<dbReference type="Pfam" id="PF13840">
    <property type="entry name" value="ACT_7"/>
    <property type="match status" value="1"/>
</dbReference>
<feature type="region of interest" description="Disordered" evidence="1">
    <location>
        <begin position="181"/>
        <end position="207"/>
    </location>
</feature>
<dbReference type="GeneID" id="25974361"/>
<dbReference type="AlphaFoldDB" id="F0XEP1"/>
<dbReference type="Proteomes" id="UP000007796">
    <property type="component" value="Unassembled WGS sequence"/>
</dbReference>
<feature type="compositionally biased region" description="Gly residues" evidence="1">
    <location>
        <begin position="285"/>
        <end position="294"/>
    </location>
</feature>
<evidence type="ECO:0000259" key="2">
    <source>
        <dbReference type="Pfam" id="PF13840"/>
    </source>
</evidence>
<dbReference type="Gene3D" id="3.30.2130.10">
    <property type="entry name" value="VC0802-like"/>
    <property type="match status" value="1"/>
</dbReference>
<dbReference type="GO" id="GO:0046394">
    <property type="term" value="P:carboxylic acid biosynthetic process"/>
    <property type="evidence" value="ECO:0007669"/>
    <property type="project" value="UniProtKB-ARBA"/>
</dbReference>
<feature type="region of interest" description="Disordered" evidence="1">
    <location>
        <begin position="269"/>
        <end position="295"/>
    </location>
</feature>
<evidence type="ECO:0000256" key="1">
    <source>
        <dbReference type="SAM" id="MobiDB-lite"/>
    </source>
</evidence>
<proteinExistence type="predicted"/>
<dbReference type="InParanoid" id="F0XEP1"/>
<feature type="compositionally biased region" description="Low complexity" evidence="1">
    <location>
        <begin position="273"/>
        <end position="284"/>
    </location>
</feature>
<dbReference type="eggNOG" id="ENOG502RXBJ">
    <property type="taxonomic scope" value="Eukaryota"/>
</dbReference>
<dbReference type="SUPFAM" id="SSF55021">
    <property type="entry name" value="ACT-like"/>
    <property type="match status" value="1"/>
</dbReference>
<dbReference type="InterPro" id="IPR051719">
    <property type="entry name" value="CASTOR_mTORC1"/>
</dbReference>
<keyword evidence="4" id="KW-1185">Reference proteome</keyword>
<evidence type="ECO:0000313" key="3">
    <source>
        <dbReference type="EMBL" id="EFX04551.1"/>
    </source>
</evidence>
<feature type="domain" description="CASTOR ACT" evidence="2">
    <location>
        <begin position="105"/>
        <end position="163"/>
    </location>
</feature>
<dbReference type="EMBL" id="GL629765">
    <property type="protein sequence ID" value="EFX04551.1"/>
    <property type="molecule type" value="Genomic_DNA"/>
</dbReference>
<dbReference type="PANTHER" id="PTHR31131:SF6">
    <property type="entry name" value="CASTOR ACT DOMAIN-CONTAINING PROTEIN"/>
    <property type="match status" value="1"/>
</dbReference>
<dbReference type="RefSeq" id="XP_014174033.1">
    <property type="nucleotide sequence ID" value="XM_014318558.1"/>
</dbReference>